<feature type="compositionally biased region" description="Basic and acidic residues" evidence="1">
    <location>
        <begin position="368"/>
        <end position="379"/>
    </location>
</feature>
<feature type="region of interest" description="Disordered" evidence="1">
    <location>
        <begin position="598"/>
        <end position="681"/>
    </location>
</feature>
<feature type="compositionally biased region" description="Basic and acidic residues" evidence="1">
    <location>
        <begin position="598"/>
        <end position="622"/>
    </location>
</feature>
<accession>A0A9D4RTK6</accession>
<evidence type="ECO:0000256" key="1">
    <source>
        <dbReference type="SAM" id="MobiDB-lite"/>
    </source>
</evidence>
<sequence length="1021" mass="114256">MSETEPVLEPIPVTKDLPVVNGKENYDIHDLKSEYANGLQESDMDHENKTGLNGDIDSDEVEVNGDNEAEHRVNGGMEDEDSIGGDELPPPPELVPELPPPPAETGVEEREGEAEETDEVPAELINDEPVDETAMDEVIESSVDPEVVDDQCMDDNDELMNVSDNDEANARQSLEPPQRLTDYLSEEELVSDGGLEDEHEKPTEQECEETQEQLIDFGETKHESDADEPGLEPEVEETVHQEDPVPGDEPVEVVHEAPVVEEPTSDTEEPTEAKQQHMSYSEPAIVIDNKPAEEDEEETPPPPPPPLVNETPPPPPPLDDSVPLKRVSGGSTPSKESNQSLESPTPPSQSVAVVPPQPEIKPVVKPSPELERKEPEQEPKAAPPAQPAPSAQPVAIVTQPVAIVIPQVKSDEEASPPGSPSTSSSADRPETEQPDQLSSPQVSQKINKKNFKNKIKFGMDLVEGSLKHLHFLKTVNNNPGLYEEWLFKKAIRRYEAFWLPLAAEHKKECLAAPLDIEWIWHCHMLSPVTYEKDCKTQVRLLVEHKVMSEKDRTKALEKSRKYWTAKYPKEPFEIELVYKESVIKEEIPVALGDEVVAEKKADGETEEVKTEEKTEETVEKDNNVAVAEAKAGQTDKSLTDGADQPSTSEQAPAVTEQPEPEQAMEAKLTKEPSEPKIPEEGYEQRSSYHIFAAICRQRVFYYQTSLAHYHDKTFLKAAQKRYQRFLFLKHQNPSEMLVPCYDIDLMWHTHMLQPSAYKHDTTKVLGQTLVHDDSVNNRAAGSALVRADNRTRDLWKELFNDSFTSFGGMFRGDPPILCERMSLIEPVETYTFSTKKATINLDKVQIEGLPEEVNKYSVKLAIGTNERDGPVIKQLKGNKKKIEFENTKKGLAHFLFDTKEYDRIKFNMTSQVGFACTGHDEDIGQQMFHLMPVVEGIPMNQSEPSNLTDTVTIDYEHNLKATFTASIEPPKQGPTMLFLVPGNYETRFCIMPEQVVQMWGPVPLPRLPAGADNHCIIASHK</sequence>
<proteinExistence type="predicted"/>
<evidence type="ECO:0000313" key="3">
    <source>
        <dbReference type="Proteomes" id="UP000828390"/>
    </source>
</evidence>
<feature type="compositionally biased region" description="Polar residues" evidence="1">
    <location>
        <begin position="434"/>
        <end position="444"/>
    </location>
</feature>
<feature type="compositionally biased region" description="Acidic residues" evidence="1">
    <location>
        <begin position="56"/>
        <end position="67"/>
    </location>
</feature>
<dbReference type="InterPro" id="IPR009836">
    <property type="entry name" value="GRDP-like"/>
</dbReference>
<dbReference type="PANTHER" id="PTHR34365:SF7">
    <property type="entry name" value="GLYCINE-RICH DOMAIN-CONTAINING PROTEIN 1"/>
    <property type="match status" value="1"/>
</dbReference>
<dbReference type="EMBL" id="JAIWYP010000001">
    <property type="protein sequence ID" value="KAH3881176.1"/>
    <property type="molecule type" value="Genomic_DNA"/>
</dbReference>
<feature type="compositionally biased region" description="Acidic residues" evidence="1">
    <location>
        <begin position="146"/>
        <end position="158"/>
    </location>
</feature>
<feature type="compositionally biased region" description="Polar residues" evidence="1">
    <location>
        <begin position="329"/>
        <end position="342"/>
    </location>
</feature>
<reference evidence="2" key="2">
    <citation type="submission" date="2020-11" db="EMBL/GenBank/DDBJ databases">
        <authorList>
            <person name="McCartney M.A."/>
            <person name="Auch B."/>
            <person name="Kono T."/>
            <person name="Mallez S."/>
            <person name="Becker A."/>
            <person name="Gohl D.M."/>
            <person name="Silverstein K.A.T."/>
            <person name="Koren S."/>
            <person name="Bechman K.B."/>
            <person name="Herman A."/>
            <person name="Abrahante J.E."/>
            <person name="Garbe J."/>
        </authorList>
    </citation>
    <scope>NUCLEOTIDE SEQUENCE</scope>
    <source>
        <strain evidence="2">Duluth1</strain>
        <tissue evidence="2">Whole animal</tissue>
    </source>
</reference>
<feature type="region of interest" description="Disordered" evidence="1">
    <location>
        <begin position="32"/>
        <end position="392"/>
    </location>
</feature>
<dbReference type="Proteomes" id="UP000828390">
    <property type="component" value="Unassembled WGS sequence"/>
</dbReference>
<protein>
    <submittedName>
        <fullName evidence="2">Uncharacterized protein</fullName>
    </submittedName>
</protein>
<evidence type="ECO:0000313" key="2">
    <source>
        <dbReference type="EMBL" id="KAH3881176.1"/>
    </source>
</evidence>
<dbReference type="PANTHER" id="PTHR34365">
    <property type="entry name" value="ENOLASE (DUF1399)"/>
    <property type="match status" value="1"/>
</dbReference>
<name>A0A9D4RTK6_DREPO</name>
<dbReference type="Pfam" id="PF07173">
    <property type="entry name" value="GRDP-like"/>
    <property type="match status" value="2"/>
</dbReference>
<feature type="compositionally biased region" description="Acidic residues" evidence="1">
    <location>
        <begin position="184"/>
        <end position="195"/>
    </location>
</feature>
<feature type="compositionally biased region" description="Pro residues" evidence="1">
    <location>
        <begin position="300"/>
        <end position="318"/>
    </location>
</feature>
<feature type="compositionally biased region" description="Pro residues" evidence="1">
    <location>
        <begin position="88"/>
        <end position="103"/>
    </location>
</feature>
<comment type="caution">
    <text evidence="2">The sequence shown here is derived from an EMBL/GenBank/DDBJ whole genome shotgun (WGS) entry which is preliminary data.</text>
</comment>
<feature type="compositionally biased region" description="Acidic residues" evidence="1">
    <location>
        <begin position="225"/>
        <end position="236"/>
    </location>
</feature>
<organism evidence="2 3">
    <name type="scientific">Dreissena polymorpha</name>
    <name type="common">Zebra mussel</name>
    <name type="synonym">Mytilus polymorpha</name>
    <dbReference type="NCBI Taxonomy" id="45954"/>
    <lineage>
        <taxon>Eukaryota</taxon>
        <taxon>Metazoa</taxon>
        <taxon>Spiralia</taxon>
        <taxon>Lophotrochozoa</taxon>
        <taxon>Mollusca</taxon>
        <taxon>Bivalvia</taxon>
        <taxon>Autobranchia</taxon>
        <taxon>Heteroconchia</taxon>
        <taxon>Euheterodonta</taxon>
        <taxon>Imparidentia</taxon>
        <taxon>Neoheterodontei</taxon>
        <taxon>Myida</taxon>
        <taxon>Dreissenoidea</taxon>
        <taxon>Dreissenidae</taxon>
        <taxon>Dreissena</taxon>
    </lineage>
</organism>
<feature type="compositionally biased region" description="Basic and acidic residues" evidence="1">
    <location>
        <begin position="667"/>
        <end position="681"/>
    </location>
</feature>
<feature type="region of interest" description="Disordered" evidence="1">
    <location>
        <begin position="409"/>
        <end position="445"/>
    </location>
</feature>
<dbReference type="AlphaFoldDB" id="A0A9D4RTK6"/>
<gene>
    <name evidence="2" type="ORF">DPMN_005099</name>
</gene>
<keyword evidence="3" id="KW-1185">Reference proteome</keyword>
<reference evidence="2" key="1">
    <citation type="journal article" date="2019" name="bioRxiv">
        <title>The Genome of the Zebra Mussel, Dreissena polymorpha: A Resource for Invasive Species Research.</title>
        <authorList>
            <person name="McCartney M.A."/>
            <person name="Auch B."/>
            <person name="Kono T."/>
            <person name="Mallez S."/>
            <person name="Zhang Y."/>
            <person name="Obille A."/>
            <person name="Becker A."/>
            <person name="Abrahante J.E."/>
            <person name="Garbe J."/>
            <person name="Badalamenti J.P."/>
            <person name="Herman A."/>
            <person name="Mangelson H."/>
            <person name="Liachko I."/>
            <person name="Sullivan S."/>
            <person name="Sone E.D."/>
            <person name="Koren S."/>
            <person name="Silverstein K.A.T."/>
            <person name="Beckman K.B."/>
            <person name="Gohl D.M."/>
        </authorList>
    </citation>
    <scope>NUCLEOTIDE SEQUENCE</scope>
    <source>
        <strain evidence="2">Duluth1</strain>
        <tissue evidence="2">Whole animal</tissue>
    </source>
</reference>
<feature type="compositionally biased region" description="Acidic residues" evidence="1">
    <location>
        <begin position="110"/>
        <end position="139"/>
    </location>
</feature>